<evidence type="ECO:0000259" key="2">
    <source>
        <dbReference type="Pfam" id="PF13751"/>
    </source>
</evidence>
<dbReference type="PANTHER" id="PTHR33408">
    <property type="entry name" value="TRANSPOSASE"/>
    <property type="match status" value="1"/>
</dbReference>
<gene>
    <name evidence="3" type="ORF">LCGC14_2870410</name>
</gene>
<dbReference type="EMBL" id="LAZR01055711">
    <property type="protein sequence ID" value="KKK75768.1"/>
    <property type="molecule type" value="Genomic_DNA"/>
</dbReference>
<proteinExistence type="predicted"/>
<name>A0A0F8Y3B9_9ZZZZ</name>
<sequence>REVSEDFPQELKEKRLAELARQEKQLQALKLLLEDTEDEDANVNMTDVEAKVMRHKDGGSVPSYNHQSAIDGKHGVTCAVKSEDRGDGEQDLLELVDTAKENTGEEHENVMADSAFGGYEVLEKVEEERSEEYYVPDTRFATAEKGETAKGKFDGSRFERREDGTIVCPAGHEMAFKREESKAEGQTVRKYEGTGCEGCELREKCTKAKRRTLSVDSREPYRDLMREKLRSDKGREIYIKRQWIVEAGHGDDQHNKGWRQHLLRGKAKAALEFMLVRIGSNLGKIARYRAREVLAMT</sequence>
<protein>
    <recommendedName>
        <fullName evidence="2">Transposase DDE domain-containing protein</fullName>
    </recommendedName>
</protein>
<keyword evidence="1" id="KW-0175">Coiled coil</keyword>
<feature type="non-terminal residue" evidence="3">
    <location>
        <position position="1"/>
    </location>
</feature>
<comment type="caution">
    <text evidence="3">The sequence shown here is derived from an EMBL/GenBank/DDBJ whole genome shotgun (WGS) entry which is preliminary data.</text>
</comment>
<evidence type="ECO:0000313" key="3">
    <source>
        <dbReference type="EMBL" id="KKK75768.1"/>
    </source>
</evidence>
<feature type="domain" description="Transposase DDE" evidence="2">
    <location>
        <begin position="167"/>
        <end position="285"/>
    </location>
</feature>
<accession>A0A0F8Y3B9</accession>
<dbReference type="Pfam" id="PF13751">
    <property type="entry name" value="DDE_Tnp_1_6"/>
    <property type="match status" value="1"/>
</dbReference>
<dbReference type="InterPro" id="IPR025668">
    <property type="entry name" value="Tnp_DDE_dom"/>
</dbReference>
<dbReference type="PANTHER" id="PTHR33408:SF2">
    <property type="entry name" value="TRANSPOSASE DDE DOMAIN-CONTAINING PROTEIN"/>
    <property type="match status" value="1"/>
</dbReference>
<organism evidence="3">
    <name type="scientific">marine sediment metagenome</name>
    <dbReference type="NCBI Taxonomy" id="412755"/>
    <lineage>
        <taxon>unclassified sequences</taxon>
        <taxon>metagenomes</taxon>
        <taxon>ecological metagenomes</taxon>
    </lineage>
</organism>
<feature type="coiled-coil region" evidence="1">
    <location>
        <begin position="9"/>
        <end position="39"/>
    </location>
</feature>
<evidence type="ECO:0000256" key="1">
    <source>
        <dbReference type="SAM" id="Coils"/>
    </source>
</evidence>
<dbReference type="AlphaFoldDB" id="A0A0F8Y3B9"/>
<reference evidence="3" key="1">
    <citation type="journal article" date="2015" name="Nature">
        <title>Complex archaea that bridge the gap between prokaryotes and eukaryotes.</title>
        <authorList>
            <person name="Spang A."/>
            <person name="Saw J.H."/>
            <person name="Jorgensen S.L."/>
            <person name="Zaremba-Niedzwiedzka K."/>
            <person name="Martijn J."/>
            <person name="Lind A.E."/>
            <person name="van Eijk R."/>
            <person name="Schleper C."/>
            <person name="Guy L."/>
            <person name="Ettema T.J."/>
        </authorList>
    </citation>
    <scope>NUCLEOTIDE SEQUENCE</scope>
</reference>